<gene>
    <name evidence="1" type="ORF">DBV15_11267</name>
</gene>
<dbReference type="AlphaFoldDB" id="A0A4S2KS90"/>
<keyword evidence="2" id="KW-1185">Reference proteome</keyword>
<protein>
    <recommendedName>
        <fullName evidence="3">SWIM-type domain-containing protein</fullName>
    </recommendedName>
</protein>
<dbReference type="EMBL" id="QBLH01001191">
    <property type="protein sequence ID" value="TGZ52775.1"/>
    <property type="molecule type" value="Genomic_DNA"/>
</dbReference>
<evidence type="ECO:0008006" key="3">
    <source>
        <dbReference type="Google" id="ProtNLM"/>
    </source>
</evidence>
<dbReference type="PANTHER" id="PTHR39953">
    <property type="entry name" value="RE54151P"/>
    <property type="match status" value="1"/>
</dbReference>
<reference evidence="1 2" key="1">
    <citation type="journal article" date="2019" name="Philos. Trans. R. Soc. Lond., B, Biol. Sci.">
        <title>Ant behaviour and brain gene expression of defending hosts depend on the ecological success of the intruding social parasite.</title>
        <authorList>
            <person name="Kaur R."/>
            <person name="Stoldt M."/>
            <person name="Jongepier E."/>
            <person name="Feldmeyer B."/>
            <person name="Menzel F."/>
            <person name="Bornberg-Bauer E."/>
            <person name="Foitzik S."/>
        </authorList>
    </citation>
    <scope>NUCLEOTIDE SEQUENCE [LARGE SCALE GENOMIC DNA]</scope>
    <source>
        <tissue evidence="1">Whole body</tissue>
    </source>
</reference>
<comment type="caution">
    <text evidence="1">The sequence shown here is derived from an EMBL/GenBank/DDBJ whole genome shotgun (WGS) entry which is preliminary data.</text>
</comment>
<proteinExistence type="predicted"/>
<sequence>MVVSGFVKGNSNNLPKVDMFMVCKYVKNNDNFNAALLRSAMQKLTCNSSRQNYGDSAISYVCVKRENLICTVKAKVCPEHRVRNKVYFVIVIVNEENESIINVEYGCKHAIAFVMWIYRRTEDPSPTDVQCYWKKPVLANVGTVRQFIEAKDFGETSLLFHLSLKTYHLMNILLF</sequence>
<evidence type="ECO:0000313" key="1">
    <source>
        <dbReference type="EMBL" id="TGZ52775.1"/>
    </source>
</evidence>
<name>A0A4S2KS90_9HYME</name>
<accession>A0A4S2KS90</accession>
<evidence type="ECO:0000313" key="2">
    <source>
        <dbReference type="Proteomes" id="UP000310200"/>
    </source>
</evidence>
<dbReference type="PANTHER" id="PTHR39953:SF1">
    <property type="entry name" value="RE54151P"/>
    <property type="match status" value="1"/>
</dbReference>
<organism evidence="1 2">
    <name type="scientific">Temnothorax longispinosus</name>
    <dbReference type="NCBI Taxonomy" id="300112"/>
    <lineage>
        <taxon>Eukaryota</taxon>
        <taxon>Metazoa</taxon>
        <taxon>Ecdysozoa</taxon>
        <taxon>Arthropoda</taxon>
        <taxon>Hexapoda</taxon>
        <taxon>Insecta</taxon>
        <taxon>Pterygota</taxon>
        <taxon>Neoptera</taxon>
        <taxon>Endopterygota</taxon>
        <taxon>Hymenoptera</taxon>
        <taxon>Apocrita</taxon>
        <taxon>Aculeata</taxon>
        <taxon>Formicoidea</taxon>
        <taxon>Formicidae</taxon>
        <taxon>Myrmicinae</taxon>
        <taxon>Temnothorax</taxon>
    </lineage>
</organism>
<dbReference type="Proteomes" id="UP000310200">
    <property type="component" value="Unassembled WGS sequence"/>
</dbReference>